<dbReference type="PANTHER" id="PTHR42928">
    <property type="entry name" value="TRICARBOXYLATE-BINDING PROTEIN"/>
    <property type="match status" value="1"/>
</dbReference>
<dbReference type="Gene3D" id="3.40.190.150">
    <property type="entry name" value="Bordetella uptake gene, domain 1"/>
    <property type="match status" value="1"/>
</dbReference>
<comment type="caution">
    <text evidence="2">The sequence shown here is derived from an EMBL/GenBank/DDBJ whole genome shotgun (WGS) entry which is preliminary data.</text>
</comment>
<keyword evidence="3" id="KW-1185">Reference proteome</keyword>
<proteinExistence type="inferred from homology"/>
<dbReference type="InterPro" id="IPR005064">
    <property type="entry name" value="BUG"/>
</dbReference>
<dbReference type="PIRSF" id="PIRSF017082">
    <property type="entry name" value="YflP"/>
    <property type="match status" value="1"/>
</dbReference>
<dbReference type="CDD" id="cd13578">
    <property type="entry name" value="PBP2_Bug27"/>
    <property type="match status" value="1"/>
</dbReference>
<dbReference type="Gene3D" id="3.40.190.10">
    <property type="entry name" value="Periplasmic binding protein-like II"/>
    <property type="match status" value="1"/>
</dbReference>
<evidence type="ECO:0000313" key="2">
    <source>
        <dbReference type="EMBL" id="NYE83579.1"/>
    </source>
</evidence>
<sequence length="357" mass="38105">MTAFGYRQKTFFKRTTHAAAAAPATASATRRHLMLGTALAVAIACAAAPFQASRAQGAGDYPNRMMKIISPHTPGGLGDTFARYLALELGKRLNQPVVVENRAGANQAIAAEAAARAAPDGYTLFIGTQTALVFNPIAKKKLPYDAVKDFAPVTMLFNTPFYLVVNSNVPATTVPELISLAKAKPGKLTFASLGQGSSQHLVAEMFKDLAKVDILHIPYKGSAPASTDLMAGQVDMMFEGGSSSLPNVATGKLRALASTSLKRTEAMPNLPTVAETLPGFELTVWFGLVTPAGVPRPIIDKLNQEVTAILKEKATHDKFYAVGVEVSPSTPEELSQRIQAEIPQWTKVMRDANIQPE</sequence>
<dbReference type="RefSeq" id="WP_179587342.1">
    <property type="nucleotide sequence ID" value="NZ_JACBYR010000001.1"/>
</dbReference>
<gene>
    <name evidence="2" type="ORF">FHW18_002850</name>
</gene>
<dbReference type="Proteomes" id="UP000542125">
    <property type="component" value="Unassembled WGS sequence"/>
</dbReference>
<dbReference type="EMBL" id="JACBYR010000001">
    <property type="protein sequence ID" value="NYE83579.1"/>
    <property type="molecule type" value="Genomic_DNA"/>
</dbReference>
<evidence type="ECO:0000256" key="1">
    <source>
        <dbReference type="ARBA" id="ARBA00006987"/>
    </source>
</evidence>
<dbReference type="PANTHER" id="PTHR42928:SF5">
    <property type="entry name" value="BLR1237 PROTEIN"/>
    <property type="match status" value="1"/>
</dbReference>
<dbReference type="SUPFAM" id="SSF53850">
    <property type="entry name" value="Periplasmic binding protein-like II"/>
    <property type="match status" value="1"/>
</dbReference>
<dbReference type="Pfam" id="PF03401">
    <property type="entry name" value="TctC"/>
    <property type="match status" value="1"/>
</dbReference>
<keyword evidence="2" id="KW-0675">Receptor</keyword>
<evidence type="ECO:0000313" key="3">
    <source>
        <dbReference type="Proteomes" id="UP000542125"/>
    </source>
</evidence>
<accession>A0A7Y9LL43</accession>
<reference evidence="2 3" key="1">
    <citation type="submission" date="2020-07" db="EMBL/GenBank/DDBJ databases">
        <title>Genomic Encyclopedia of Type Strains, Phase IV (KMG-V): Genome sequencing to study the core and pangenomes of soil and plant-associated prokaryotes.</title>
        <authorList>
            <person name="Whitman W."/>
        </authorList>
    </citation>
    <scope>NUCLEOTIDE SEQUENCE [LARGE SCALE GENOMIC DNA]</scope>
    <source>
        <strain evidence="2 3">SAS40</strain>
    </source>
</reference>
<dbReference type="AlphaFoldDB" id="A0A7Y9LL43"/>
<comment type="similarity">
    <text evidence="1">Belongs to the UPF0065 (bug) family.</text>
</comment>
<protein>
    <submittedName>
        <fullName evidence="2">Tripartite-type tricarboxylate transporter receptor subunit TctC</fullName>
    </submittedName>
</protein>
<organism evidence="2 3">
    <name type="scientific">Pigmentiphaga litoralis</name>
    <dbReference type="NCBI Taxonomy" id="516702"/>
    <lineage>
        <taxon>Bacteria</taxon>
        <taxon>Pseudomonadati</taxon>
        <taxon>Pseudomonadota</taxon>
        <taxon>Betaproteobacteria</taxon>
        <taxon>Burkholderiales</taxon>
        <taxon>Alcaligenaceae</taxon>
        <taxon>Pigmentiphaga</taxon>
    </lineage>
</organism>
<name>A0A7Y9LL43_9BURK</name>
<dbReference type="InterPro" id="IPR042100">
    <property type="entry name" value="Bug_dom1"/>
</dbReference>